<dbReference type="CDD" id="cd06974">
    <property type="entry name" value="TerD_like"/>
    <property type="match status" value="1"/>
</dbReference>
<gene>
    <name evidence="3" type="ORF">RVH45_04775</name>
    <name evidence="4" type="ORF">RVH45_07385</name>
    <name evidence="5" type="ORF">RVH45_17610</name>
</gene>
<dbReference type="Pfam" id="PF02342">
    <property type="entry name" value="TerD"/>
    <property type="match status" value="1"/>
</dbReference>
<dbReference type="InterPro" id="IPR003325">
    <property type="entry name" value="TerD"/>
</dbReference>
<dbReference type="EMBL" id="JAWDEV010000011">
    <property type="protein sequence ID" value="MDU0271674.1"/>
    <property type="molecule type" value="Genomic_DNA"/>
</dbReference>
<accession>A0AAE4S167</accession>
<keyword evidence="1" id="KW-0778">Tellurium resistance</keyword>
<evidence type="ECO:0000313" key="4">
    <source>
        <dbReference type="EMBL" id="MDU0269725.1"/>
    </source>
</evidence>
<organism evidence="4 6">
    <name type="scientific">Phocaeicola dorei</name>
    <dbReference type="NCBI Taxonomy" id="357276"/>
    <lineage>
        <taxon>Bacteria</taxon>
        <taxon>Pseudomonadati</taxon>
        <taxon>Bacteroidota</taxon>
        <taxon>Bacteroidia</taxon>
        <taxon>Bacteroidales</taxon>
        <taxon>Bacteroidaceae</taxon>
        <taxon>Phocaeicola</taxon>
    </lineage>
</organism>
<sequence length="206" mass="22812">MGRFNLTKLSSGERFIIDKTLGLNNIRVELTWQNGDLDAQAWLLNADGLIVNDAAFVFYNSKNRTEPFDRTKFGNKANYLASTRPMSADGAVLGPKDELQGGIETINICLNKIAPEVQEVVITSSVYVPNDANETFGQVKNAQITVIDEESGDPLCSYELSKDYQTEDACVVARFLINDEGEWTFEAMGNGYNGGLQTLVDMYTEE</sequence>
<dbReference type="PANTHER" id="PTHR32097:SF17">
    <property type="entry name" value="CAMP-BINDING PROTEIN 1-RELATED"/>
    <property type="match status" value="1"/>
</dbReference>
<protein>
    <submittedName>
        <fullName evidence="4">TerD family protein</fullName>
    </submittedName>
</protein>
<dbReference type="EMBL" id="JAWDEV010000007">
    <property type="protein sequence ID" value="MDU0269725.1"/>
    <property type="molecule type" value="Genomic_DNA"/>
</dbReference>
<dbReference type="PANTHER" id="PTHR32097">
    <property type="entry name" value="CAMP-BINDING PROTEIN 1-RELATED"/>
    <property type="match status" value="1"/>
</dbReference>
<dbReference type="Proteomes" id="UP001181086">
    <property type="component" value="Unassembled WGS sequence"/>
</dbReference>
<evidence type="ECO:0000313" key="5">
    <source>
        <dbReference type="EMBL" id="MDU0271674.1"/>
    </source>
</evidence>
<name>A0AAE4S167_9BACT</name>
<reference evidence="4" key="1">
    <citation type="submission" date="2023-10" db="EMBL/GenBank/DDBJ databases">
        <title>Genome of Potential pathogenic bacteria in Crohn's disease.</title>
        <authorList>
            <person name="Rodriguez-Palacios A."/>
        </authorList>
    </citation>
    <scope>NUCLEOTIDE SEQUENCE</scope>
    <source>
        <strain evidence="4">CavFT-hAR62</strain>
    </source>
</reference>
<evidence type="ECO:0000259" key="2">
    <source>
        <dbReference type="Pfam" id="PF02342"/>
    </source>
</evidence>
<dbReference type="AlphaFoldDB" id="A0AAE4S167"/>
<dbReference type="RefSeq" id="WP_054350290.1">
    <property type="nucleotide sequence ID" value="NZ_BAABZF010000001.1"/>
</dbReference>
<comment type="caution">
    <text evidence="4">The sequence shown here is derived from an EMBL/GenBank/DDBJ whole genome shotgun (WGS) entry which is preliminary data.</text>
</comment>
<dbReference type="Gene3D" id="2.60.60.30">
    <property type="entry name" value="sav2460 like domains"/>
    <property type="match status" value="1"/>
</dbReference>
<evidence type="ECO:0000256" key="1">
    <source>
        <dbReference type="ARBA" id="ARBA00022686"/>
    </source>
</evidence>
<proteinExistence type="predicted"/>
<dbReference type="EMBL" id="JAWDEV010000001">
    <property type="protein sequence ID" value="MDU0269223.1"/>
    <property type="molecule type" value="Genomic_DNA"/>
</dbReference>
<evidence type="ECO:0000313" key="6">
    <source>
        <dbReference type="Proteomes" id="UP001181086"/>
    </source>
</evidence>
<dbReference type="InterPro" id="IPR051324">
    <property type="entry name" value="Stress/Tellurium_Resist"/>
</dbReference>
<feature type="domain" description="TerD" evidence="2">
    <location>
        <begin position="8"/>
        <end position="203"/>
    </location>
</feature>
<evidence type="ECO:0000313" key="3">
    <source>
        <dbReference type="EMBL" id="MDU0269223.1"/>
    </source>
</evidence>
<dbReference type="GO" id="GO:0046690">
    <property type="term" value="P:response to tellurium ion"/>
    <property type="evidence" value="ECO:0007669"/>
    <property type="project" value="UniProtKB-KW"/>
</dbReference>